<gene>
    <name evidence="1" type="ORF">B4135_1746</name>
</gene>
<dbReference type="STRING" id="301148.B4135_1746"/>
<evidence type="ECO:0000313" key="2">
    <source>
        <dbReference type="Proteomes" id="UP000075683"/>
    </source>
</evidence>
<reference evidence="1 2" key="1">
    <citation type="submission" date="2016-01" db="EMBL/GenBank/DDBJ databases">
        <title>Draft Genome Sequences of Seven Thermophilic Sporeformers Isolated from Foods.</title>
        <authorList>
            <person name="Berendsen E.M."/>
            <person name="Wells-Bennik M.H."/>
            <person name="Krawcyk A.O."/>
            <person name="De Jong A."/>
            <person name="Holsappel S."/>
            <person name="Eijlander R.T."/>
            <person name="Kuipers O.P."/>
        </authorList>
    </citation>
    <scope>NUCLEOTIDE SEQUENCE [LARGE SCALE GENOMIC DNA]</scope>
    <source>
        <strain evidence="1 2">B4135</strain>
    </source>
</reference>
<name>A0A150M9Q0_9BACI</name>
<comment type="caution">
    <text evidence="1">The sequence shown here is derived from an EMBL/GenBank/DDBJ whole genome shotgun (WGS) entry which is preliminary data.</text>
</comment>
<dbReference type="AlphaFoldDB" id="A0A150M9Q0"/>
<organism evidence="1 2">
    <name type="scientific">Caldibacillus debilis</name>
    <dbReference type="NCBI Taxonomy" id="301148"/>
    <lineage>
        <taxon>Bacteria</taxon>
        <taxon>Bacillati</taxon>
        <taxon>Bacillota</taxon>
        <taxon>Bacilli</taxon>
        <taxon>Bacillales</taxon>
        <taxon>Bacillaceae</taxon>
        <taxon>Caldibacillus</taxon>
    </lineage>
</organism>
<evidence type="ECO:0000313" key="1">
    <source>
        <dbReference type="EMBL" id="KYD20919.1"/>
    </source>
</evidence>
<dbReference type="Proteomes" id="UP000075683">
    <property type="component" value="Unassembled WGS sequence"/>
</dbReference>
<protein>
    <submittedName>
        <fullName evidence="1">Uncharacterized protein</fullName>
    </submittedName>
</protein>
<sequence length="40" mass="4791">MRGVFIYPKRRGCGEISIRLLNRVFISIYSYLLEVLDDHF</sequence>
<dbReference type="EMBL" id="LQYT01000026">
    <property type="protein sequence ID" value="KYD20919.1"/>
    <property type="molecule type" value="Genomic_DNA"/>
</dbReference>
<accession>A0A150M9Q0</accession>
<proteinExistence type="predicted"/>